<keyword evidence="7" id="KW-0325">Glycoprotein</keyword>
<keyword evidence="3" id="KW-0732">Signal</keyword>
<keyword evidence="2 8" id="KW-0812">Transmembrane</keyword>
<dbReference type="CDD" id="cd00063">
    <property type="entry name" value="FN3"/>
    <property type="match status" value="1"/>
</dbReference>
<feature type="non-terminal residue" evidence="10">
    <location>
        <position position="178"/>
    </location>
</feature>
<dbReference type="Gene3D" id="2.60.40.10">
    <property type="entry name" value="Immunoglobulins"/>
    <property type="match status" value="1"/>
</dbReference>
<organism evidence="10 11">
    <name type="scientific">Ardeotis kori</name>
    <dbReference type="NCBI Taxonomy" id="89386"/>
    <lineage>
        <taxon>Eukaryota</taxon>
        <taxon>Metazoa</taxon>
        <taxon>Chordata</taxon>
        <taxon>Craniata</taxon>
        <taxon>Vertebrata</taxon>
        <taxon>Euteleostomi</taxon>
        <taxon>Archelosauria</taxon>
        <taxon>Archosauria</taxon>
        <taxon>Dinosauria</taxon>
        <taxon>Saurischia</taxon>
        <taxon>Theropoda</taxon>
        <taxon>Coelurosauria</taxon>
        <taxon>Aves</taxon>
        <taxon>Neognathae</taxon>
        <taxon>Neoaves</taxon>
        <taxon>Otidimorphae</taxon>
        <taxon>Otidiformes</taxon>
        <taxon>Otididae</taxon>
        <taxon>Ardeotis</taxon>
    </lineage>
</organism>
<dbReference type="SUPFAM" id="SSF49265">
    <property type="entry name" value="Fibronectin type III"/>
    <property type="match status" value="1"/>
</dbReference>
<feature type="domain" description="Fibronectin type-III" evidence="9">
    <location>
        <begin position="1"/>
        <end position="101"/>
    </location>
</feature>
<evidence type="ECO:0000256" key="7">
    <source>
        <dbReference type="ARBA" id="ARBA00023180"/>
    </source>
</evidence>
<comment type="subcellular location">
    <subcellularLocation>
        <location evidence="1">Membrane</location>
        <topology evidence="1">Single-pass type I membrane protein</topology>
    </subcellularLocation>
</comment>
<reference evidence="10 11" key="1">
    <citation type="submission" date="2019-09" db="EMBL/GenBank/DDBJ databases">
        <title>Bird 10,000 Genomes (B10K) Project - Family phase.</title>
        <authorList>
            <person name="Zhang G."/>
        </authorList>
    </citation>
    <scope>NUCLEOTIDE SEQUENCE [LARGE SCALE GENOMIC DNA]</scope>
    <source>
        <strain evidence="10">B10K-CU-031-01</strain>
        <tissue evidence="10">Muscle</tissue>
    </source>
</reference>
<evidence type="ECO:0000256" key="3">
    <source>
        <dbReference type="ARBA" id="ARBA00022729"/>
    </source>
</evidence>
<feature type="transmembrane region" description="Helical" evidence="8">
    <location>
        <begin position="106"/>
        <end position="129"/>
    </location>
</feature>
<evidence type="ECO:0000259" key="9">
    <source>
        <dbReference type="PROSITE" id="PS50853"/>
    </source>
</evidence>
<dbReference type="AlphaFoldDB" id="A0A7K8LIW9"/>
<dbReference type="EMBL" id="VWPR01002729">
    <property type="protein sequence ID" value="NXE29266.1"/>
    <property type="molecule type" value="Genomic_DNA"/>
</dbReference>
<accession>A0A7K8LIW9</accession>
<evidence type="ECO:0000256" key="4">
    <source>
        <dbReference type="ARBA" id="ARBA00022989"/>
    </source>
</evidence>
<evidence type="ECO:0000313" key="11">
    <source>
        <dbReference type="Proteomes" id="UP000560386"/>
    </source>
</evidence>
<evidence type="ECO:0000313" key="10">
    <source>
        <dbReference type="EMBL" id="NXE29266.1"/>
    </source>
</evidence>
<evidence type="ECO:0000256" key="2">
    <source>
        <dbReference type="ARBA" id="ARBA00022692"/>
    </source>
</evidence>
<sequence length="178" mass="20391">PLNITVNCTEASHCEIQWKKPRTSHVKNDHCFKYELLIEDKVRIIMTLNSILYALNFYTFDSFSAEKRYSVKIRATDNGCLVSSSWGEWSTPVEFGKTQLTSTSSYTLFLIPVLAASLVLFLCMVRIYLKRTSATVPQPKDPFHELSTTDVQVCFLSICPEFVINKDPLQSQKYDLCQ</sequence>
<keyword evidence="5 8" id="KW-0472">Membrane</keyword>
<keyword evidence="6" id="KW-0675">Receptor</keyword>
<name>A0A7K8LIW9_9AVES</name>
<feature type="non-terminal residue" evidence="10">
    <location>
        <position position="1"/>
    </location>
</feature>
<comment type="caution">
    <text evidence="10">The sequence shown here is derived from an EMBL/GenBank/DDBJ whole genome shotgun (WGS) entry which is preliminary data.</text>
</comment>
<dbReference type="GO" id="GO:0004896">
    <property type="term" value="F:cytokine receptor activity"/>
    <property type="evidence" value="ECO:0007669"/>
    <property type="project" value="TreeGrafter"/>
</dbReference>
<dbReference type="PROSITE" id="PS50853">
    <property type="entry name" value="FN3"/>
    <property type="match status" value="1"/>
</dbReference>
<evidence type="ECO:0000256" key="5">
    <source>
        <dbReference type="ARBA" id="ARBA00023136"/>
    </source>
</evidence>
<protein>
    <submittedName>
        <fullName evidence="10">CSF2R factor</fullName>
    </submittedName>
</protein>
<keyword evidence="4 8" id="KW-1133">Transmembrane helix</keyword>
<dbReference type="Proteomes" id="UP000560386">
    <property type="component" value="Unassembled WGS sequence"/>
</dbReference>
<proteinExistence type="predicted"/>
<dbReference type="InterPro" id="IPR003961">
    <property type="entry name" value="FN3_dom"/>
</dbReference>
<evidence type="ECO:0000256" key="8">
    <source>
        <dbReference type="SAM" id="Phobius"/>
    </source>
</evidence>
<dbReference type="InterPro" id="IPR013783">
    <property type="entry name" value="Ig-like_fold"/>
</dbReference>
<dbReference type="PANTHER" id="PTHR23037">
    <property type="entry name" value="CYTOKINE RECEPTOR"/>
    <property type="match status" value="1"/>
</dbReference>
<gene>
    <name evidence="10" type="primary">Csf2ra_2</name>
    <name evidence="10" type="ORF">ARDKOR_R12613</name>
</gene>
<dbReference type="PANTHER" id="PTHR23037:SF46">
    <property type="entry name" value="INTERLEUKIN 5 RECEPTOR SUBUNIT ALPHA"/>
    <property type="match status" value="1"/>
</dbReference>
<evidence type="ECO:0000256" key="1">
    <source>
        <dbReference type="ARBA" id="ARBA00004479"/>
    </source>
</evidence>
<dbReference type="InterPro" id="IPR036116">
    <property type="entry name" value="FN3_sf"/>
</dbReference>
<dbReference type="GO" id="GO:0009897">
    <property type="term" value="C:external side of plasma membrane"/>
    <property type="evidence" value="ECO:0007669"/>
    <property type="project" value="TreeGrafter"/>
</dbReference>
<evidence type="ECO:0000256" key="6">
    <source>
        <dbReference type="ARBA" id="ARBA00023170"/>
    </source>
</evidence>
<keyword evidence="11" id="KW-1185">Reference proteome</keyword>